<organism evidence="2 3">
    <name type="scientific">Polypedilum vanderplanki</name>
    <name type="common">Sleeping chironomid midge</name>
    <dbReference type="NCBI Taxonomy" id="319348"/>
    <lineage>
        <taxon>Eukaryota</taxon>
        <taxon>Metazoa</taxon>
        <taxon>Ecdysozoa</taxon>
        <taxon>Arthropoda</taxon>
        <taxon>Hexapoda</taxon>
        <taxon>Insecta</taxon>
        <taxon>Pterygota</taxon>
        <taxon>Neoptera</taxon>
        <taxon>Endopterygota</taxon>
        <taxon>Diptera</taxon>
        <taxon>Nematocera</taxon>
        <taxon>Chironomoidea</taxon>
        <taxon>Chironomidae</taxon>
        <taxon>Chironominae</taxon>
        <taxon>Polypedilum</taxon>
        <taxon>Polypedilum</taxon>
    </lineage>
</organism>
<dbReference type="EMBL" id="JADBJN010000001">
    <property type="protein sequence ID" value="KAG5682923.1"/>
    <property type="molecule type" value="Genomic_DNA"/>
</dbReference>
<accession>A0A9J6CMS0</accession>
<feature type="signal peptide" evidence="1">
    <location>
        <begin position="1"/>
        <end position="25"/>
    </location>
</feature>
<keyword evidence="3" id="KW-1185">Reference proteome</keyword>
<evidence type="ECO:0000256" key="1">
    <source>
        <dbReference type="SAM" id="SignalP"/>
    </source>
</evidence>
<reference evidence="2" key="1">
    <citation type="submission" date="2021-03" db="EMBL/GenBank/DDBJ databases">
        <title>Chromosome level genome of the anhydrobiotic midge Polypedilum vanderplanki.</title>
        <authorList>
            <person name="Yoshida Y."/>
            <person name="Kikawada T."/>
            <person name="Gusev O."/>
        </authorList>
    </citation>
    <scope>NUCLEOTIDE SEQUENCE</scope>
    <source>
        <strain evidence="2">NIAS01</strain>
        <tissue evidence="2">Whole body or cell culture</tissue>
    </source>
</reference>
<evidence type="ECO:0000313" key="2">
    <source>
        <dbReference type="EMBL" id="KAG5682923.1"/>
    </source>
</evidence>
<keyword evidence="1" id="KW-0732">Signal</keyword>
<proteinExistence type="predicted"/>
<dbReference type="AlphaFoldDB" id="A0A9J6CMS0"/>
<protein>
    <submittedName>
        <fullName evidence="2">Uncharacterized protein</fullName>
    </submittedName>
</protein>
<dbReference type="Proteomes" id="UP001107558">
    <property type="component" value="Chromosome 1"/>
</dbReference>
<name>A0A9J6CMS0_POLVA</name>
<sequence length="101" mass="10641">MDQKFGRKILCSLFAFCVLLIAINAAPHFGHSRERFGGFGAFGNFFYGNTLAAYGLTILPNGSIYSNFTGGILSGIVASNISNANFATNPAIDIRTGATIG</sequence>
<comment type="caution">
    <text evidence="2">The sequence shown here is derived from an EMBL/GenBank/DDBJ whole genome shotgun (WGS) entry which is preliminary data.</text>
</comment>
<gene>
    <name evidence="2" type="ORF">PVAND_012241</name>
</gene>
<evidence type="ECO:0000313" key="3">
    <source>
        <dbReference type="Proteomes" id="UP001107558"/>
    </source>
</evidence>
<feature type="chain" id="PRO_5039917133" evidence="1">
    <location>
        <begin position="26"/>
        <end position="101"/>
    </location>
</feature>